<organism evidence="1 2">
    <name type="scientific">Meloidogyne floridensis</name>
    <dbReference type="NCBI Taxonomy" id="298350"/>
    <lineage>
        <taxon>Eukaryota</taxon>
        <taxon>Metazoa</taxon>
        <taxon>Ecdysozoa</taxon>
        <taxon>Nematoda</taxon>
        <taxon>Chromadorea</taxon>
        <taxon>Rhabditida</taxon>
        <taxon>Tylenchina</taxon>
        <taxon>Tylenchomorpha</taxon>
        <taxon>Tylenchoidea</taxon>
        <taxon>Meloidogynidae</taxon>
        <taxon>Meloidogyninae</taxon>
        <taxon>Meloidogyne</taxon>
    </lineage>
</organism>
<reference evidence="2" key="1">
    <citation type="submission" date="2022-11" db="UniProtKB">
        <authorList>
            <consortium name="WormBaseParasite"/>
        </authorList>
    </citation>
    <scope>IDENTIFICATION</scope>
</reference>
<dbReference type="WBParaSite" id="scf7180000421778.g7738">
    <property type="protein sequence ID" value="scf7180000421778.g7738"/>
    <property type="gene ID" value="scf7180000421778.g7738"/>
</dbReference>
<keyword evidence="1" id="KW-1185">Reference proteome</keyword>
<dbReference type="AlphaFoldDB" id="A0A915P0S5"/>
<evidence type="ECO:0000313" key="2">
    <source>
        <dbReference type="WBParaSite" id="scf7180000421778.g7738"/>
    </source>
</evidence>
<accession>A0A915P0S5</accession>
<proteinExistence type="predicted"/>
<name>A0A915P0S5_9BILA</name>
<dbReference type="Proteomes" id="UP000887560">
    <property type="component" value="Unplaced"/>
</dbReference>
<protein>
    <submittedName>
        <fullName evidence="2">Galectin</fullName>
    </submittedName>
</protein>
<evidence type="ECO:0000313" key="1">
    <source>
        <dbReference type="Proteomes" id="UP000887560"/>
    </source>
</evidence>
<sequence length="275" mass="32820">MIVQCRPIIDDEIIKFQFIQDLNNNYRRGILICISRPERNLPSYGINVLAIKPLFRLSVYFEPKKEIGNDNIEKTNLIKINMILNNKKENFIKICIKFKEEGNYLIKLKCLNKQEYFIFFVKVLENKNEKCISKIFENMELEEIKILNLFKYGIEIYASKTKKNFKEEELFITGEMSYEDEISFEKGICFNSKLAPLIDNGNYFFELNNEGNILEKIKEIKNNLINNLKLREIKKVCKNKFEELIDEKQQFLFLFNDEYYKINDCLVAEKLVEEN</sequence>